<evidence type="ECO:0000259" key="1">
    <source>
        <dbReference type="PROSITE" id="PS51186"/>
    </source>
</evidence>
<proteinExistence type="predicted"/>
<dbReference type="PANTHER" id="PTHR43792:SF1">
    <property type="entry name" value="N-ACETYLTRANSFERASE DOMAIN-CONTAINING PROTEIN"/>
    <property type="match status" value="1"/>
</dbReference>
<organism evidence="2 3">
    <name type="scientific">Pseudoalteromonas aliena</name>
    <dbReference type="NCBI Taxonomy" id="247523"/>
    <lineage>
        <taxon>Bacteria</taxon>
        <taxon>Pseudomonadati</taxon>
        <taxon>Pseudomonadota</taxon>
        <taxon>Gammaproteobacteria</taxon>
        <taxon>Alteromonadales</taxon>
        <taxon>Pseudoalteromonadaceae</taxon>
        <taxon>Pseudoalteromonas</taxon>
    </lineage>
</organism>
<dbReference type="KEGG" id="paln:B0W48_19760"/>
<keyword evidence="2" id="KW-0808">Transferase</keyword>
<dbReference type="SUPFAM" id="SSF55729">
    <property type="entry name" value="Acyl-CoA N-acyltransferases (Nat)"/>
    <property type="match status" value="1"/>
</dbReference>
<dbReference type="InterPro" id="IPR000182">
    <property type="entry name" value="GNAT_dom"/>
</dbReference>
<dbReference type="AlphaFoldDB" id="A0A1Q2H373"/>
<reference evidence="2 3" key="1">
    <citation type="submission" date="2017-02" db="EMBL/GenBank/DDBJ databases">
        <title>Complete genome sequence of the cold-active Pseudoalteromonas aliena strain EH1 isolated from Arctic seawater.</title>
        <authorList>
            <person name="Kim E."/>
            <person name="Heo E."/>
            <person name="Kim H."/>
            <person name="Kim D."/>
        </authorList>
    </citation>
    <scope>NUCLEOTIDE SEQUENCE [LARGE SCALE GENOMIC DNA]</scope>
    <source>
        <strain evidence="2 3">EH1</strain>
    </source>
</reference>
<dbReference type="STRING" id="247523.B0W48_19760"/>
<accession>A0A1Q2H373</accession>
<dbReference type="GO" id="GO:0016747">
    <property type="term" value="F:acyltransferase activity, transferring groups other than amino-acyl groups"/>
    <property type="evidence" value="ECO:0007669"/>
    <property type="project" value="InterPro"/>
</dbReference>
<dbReference type="Gene3D" id="3.40.630.30">
    <property type="match status" value="1"/>
</dbReference>
<dbReference type="InterPro" id="IPR051531">
    <property type="entry name" value="N-acetyltransferase"/>
</dbReference>
<evidence type="ECO:0000313" key="2">
    <source>
        <dbReference type="EMBL" id="AQQ01814.1"/>
    </source>
</evidence>
<dbReference type="PANTHER" id="PTHR43792">
    <property type="entry name" value="GNAT FAMILY, PUTATIVE (AFU_ORTHOLOGUE AFUA_3G00765)-RELATED-RELATED"/>
    <property type="match status" value="1"/>
</dbReference>
<sequence length="169" mass="19300">MQLFTERLSMRQITQADWPLFLELHQEPDVLLYCFDKPKDAFVKHRFEQRLPTWDSNSRHPLCFVVINNETQQVIGVTGFTYDGTTAELGYLFLPKYFAKGYATESLKAVIEWAQKACGIKQFKAVVTRGNAGSENVLSKCGLTLTDTILQAHTIANKLYDDLIYTLNI</sequence>
<feature type="domain" description="N-acetyltransferase" evidence="1">
    <location>
        <begin position="8"/>
        <end position="169"/>
    </location>
</feature>
<dbReference type="Pfam" id="PF13302">
    <property type="entry name" value="Acetyltransf_3"/>
    <property type="match status" value="1"/>
</dbReference>
<gene>
    <name evidence="2" type="ORF">B0W48_19760</name>
</gene>
<evidence type="ECO:0000313" key="3">
    <source>
        <dbReference type="Proteomes" id="UP000188243"/>
    </source>
</evidence>
<dbReference type="Proteomes" id="UP000188243">
    <property type="component" value="Chromosome"/>
</dbReference>
<dbReference type="InterPro" id="IPR016181">
    <property type="entry name" value="Acyl_CoA_acyltransferase"/>
</dbReference>
<dbReference type="CDD" id="cd04301">
    <property type="entry name" value="NAT_SF"/>
    <property type="match status" value="1"/>
</dbReference>
<name>A0A1Q2H373_9GAMM</name>
<dbReference type="EMBL" id="CP019628">
    <property type="protein sequence ID" value="AQQ01814.1"/>
    <property type="molecule type" value="Genomic_DNA"/>
</dbReference>
<dbReference type="PROSITE" id="PS51186">
    <property type="entry name" value="GNAT"/>
    <property type="match status" value="1"/>
</dbReference>
<protein>
    <submittedName>
        <fullName evidence="2">GNAT family N-acetyltransferase</fullName>
    </submittedName>
</protein>
<dbReference type="RefSeq" id="WP_077538568.1">
    <property type="nucleotide sequence ID" value="NZ_CANLYY010000002.1"/>
</dbReference>